<reference evidence="1 2" key="2">
    <citation type="submission" date="2018-11" db="EMBL/GenBank/DDBJ databases">
        <authorList>
            <consortium name="Pathogen Informatics"/>
        </authorList>
    </citation>
    <scope>NUCLEOTIDE SEQUENCE [LARGE SCALE GENOMIC DNA]</scope>
</reference>
<keyword evidence="2" id="KW-1185">Reference proteome</keyword>
<dbReference type="WBParaSite" id="TCNE_0001932401-mRNA-1">
    <property type="protein sequence ID" value="TCNE_0001932401-mRNA-1"/>
    <property type="gene ID" value="TCNE_0001932401"/>
</dbReference>
<dbReference type="EMBL" id="UYWY01026723">
    <property type="protein sequence ID" value="VDM50641.1"/>
    <property type="molecule type" value="Genomic_DNA"/>
</dbReference>
<evidence type="ECO:0000313" key="3">
    <source>
        <dbReference type="WBParaSite" id="TCNE_0001932401-mRNA-1"/>
    </source>
</evidence>
<sequence length="193" mass="22246">MSSKAYPSVLTEPWEPMAPSQVKSDYQLVEYAGALLRNFGPQRVATDVVWRVFTATLSTAVDWPTDPVRMMNLVSLFPVFRKLMKKRWERRQDVIMTEREFLKSQCSNALQLSRHKGLSAALFRPIPQQDAVSVAQSKRERAHHRAFQRNQRAKMYKWRVNDDLQFAKLSSPRPDTLSSVSARLLQFSAMCGL</sequence>
<evidence type="ECO:0000313" key="2">
    <source>
        <dbReference type="Proteomes" id="UP000050794"/>
    </source>
</evidence>
<dbReference type="Proteomes" id="UP000050794">
    <property type="component" value="Unassembled WGS sequence"/>
</dbReference>
<dbReference type="AlphaFoldDB" id="A0A183VF00"/>
<gene>
    <name evidence="1" type="ORF">TCNE_LOCUS19320</name>
</gene>
<evidence type="ECO:0000313" key="1">
    <source>
        <dbReference type="EMBL" id="VDM50641.1"/>
    </source>
</evidence>
<reference evidence="3" key="1">
    <citation type="submission" date="2016-06" db="UniProtKB">
        <authorList>
            <consortium name="WormBaseParasite"/>
        </authorList>
    </citation>
    <scope>IDENTIFICATION</scope>
</reference>
<organism evidence="2 3">
    <name type="scientific">Toxocara canis</name>
    <name type="common">Canine roundworm</name>
    <dbReference type="NCBI Taxonomy" id="6265"/>
    <lineage>
        <taxon>Eukaryota</taxon>
        <taxon>Metazoa</taxon>
        <taxon>Ecdysozoa</taxon>
        <taxon>Nematoda</taxon>
        <taxon>Chromadorea</taxon>
        <taxon>Rhabditida</taxon>
        <taxon>Spirurina</taxon>
        <taxon>Ascaridomorpha</taxon>
        <taxon>Ascaridoidea</taxon>
        <taxon>Toxocaridae</taxon>
        <taxon>Toxocara</taxon>
    </lineage>
</organism>
<name>A0A183VF00_TOXCA</name>
<proteinExistence type="predicted"/>
<protein>
    <submittedName>
        <fullName evidence="1 3">Uncharacterized protein</fullName>
    </submittedName>
</protein>
<accession>A0A183VF00</accession>